<comment type="similarity">
    <text evidence="1 3">Belongs to the PemK/MazF family.</text>
</comment>
<keyword evidence="2" id="KW-1277">Toxin-antitoxin system</keyword>
<protein>
    <recommendedName>
        <fullName evidence="3">mRNA interferase</fullName>
        <ecNumber evidence="3">3.1.-.-</ecNumber>
    </recommendedName>
</protein>
<keyword evidence="3" id="KW-0378">Hydrolase</keyword>
<dbReference type="EMBL" id="FQWY01000002">
    <property type="protein sequence ID" value="SHG39220.1"/>
    <property type="molecule type" value="Genomic_DNA"/>
</dbReference>
<gene>
    <name evidence="4" type="ORF">SAMN02745221_00097</name>
</gene>
<name>A0A1M5JG05_9FIRM</name>
<dbReference type="STRING" id="1123382.SAMN02745221_00097"/>
<dbReference type="SUPFAM" id="SSF50118">
    <property type="entry name" value="Cell growth inhibitor/plasmid maintenance toxic component"/>
    <property type="match status" value="1"/>
</dbReference>
<dbReference type="OrthoDB" id="9808744at2"/>
<dbReference type="InterPro" id="IPR003477">
    <property type="entry name" value="PemK-like"/>
</dbReference>
<sequence length="116" mass="12917">MMIKRGEIYFAQLNPVIGSEQGGIRPVLVVQNDIGNQYSPTTIILAITSQINKAKLPTHVELKAETYGLEKDSVILAEQIRTIDKTRLKQRIAVLNEETMKKVDEALLISLGLTEV</sequence>
<dbReference type="GO" id="GO:0003677">
    <property type="term" value="F:DNA binding"/>
    <property type="evidence" value="ECO:0007669"/>
    <property type="project" value="InterPro"/>
</dbReference>
<dbReference type="GO" id="GO:0004521">
    <property type="term" value="F:RNA endonuclease activity"/>
    <property type="evidence" value="ECO:0007669"/>
    <property type="project" value="TreeGrafter"/>
</dbReference>
<organism evidence="4 5">
    <name type="scientific">Thermosyntropha lipolytica DSM 11003</name>
    <dbReference type="NCBI Taxonomy" id="1123382"/>
    <lineage>
        <taxon>Bacteria</taxon>
        <taxon>Bacillati</taxon>
        <taxon>Bacillota</taxon>
        <taxon>Clostridia</taxon>
        <taxon>Eubacteriales</taxon>
        <taxon>Syntrophomonadaceae</taxon>
        <taxon>Thermosyntropha</taxon>
    </lineage>
</organism>
<evidence type="ECO:0000256" key="3">
    <source>
        <dbReference type="PIRNR" id="PIRNR033490"/>
    </source>
</evidence>
<evidence type="ECO:0000256" key="2">
    <source>
        <dbReference type="ARBA" id="ARBA00022649"/>
    </source>
</evidence>
<keyword evidence="3" id="KW-0540">Nuclease</keyword>
<dbReference type="PANTHER" id="PTHR33988">
    <property type="entry name" value="ENDORIBONUCLEASE MAZF-RELATED"/>
    <property type="match status" value="1"/>
</dbReference>
<evidence type="ECO:0000256" key="1">
    <source>
        <dbReference type="ARBA" id="ARBA00007521"/>
    </source>
</evidence>
<dbReference type="Gene3D" id="2.30.30.110">
    <property type="match status" value="1"/>
</dbReference>
<dbReference type="AlphaFoldDB" id="A0A1M5JG05"/>
<dbReference type="PIRSF" id="PIRSF033490">
    <property type="entry name" value="MazF"/>
    <property type="match status" value="1"/>
</dbReference>
<reference evidence="5" key="1">
    <citation type="submission" date="2016-11" db="EMBL/GenBank/DDBJ databases">
        <authorList>
            <person name="Varghese N."/>
            <person name="Submissions S."/>
        </authorList>
    </citation>
    <scope>NUCLEOTIDE SEQUENCE [LARGE SCALE GENOMIC DNA]</scope>
    <source>
        <strain evidence="5">DSM 11003</strain>
    </source>
</reference>
<dbReference type="InterPro" id="IPR011067">
    <property type="entry name" value="Plasmid_toxin/cell-grow_inhib"/>
</dbReference>
<dbReference type="PANTHER" id="PTHR33988:SF2">
    <property type="entry name" value="ENDORIBONUCLEASE MAZF"/>
    <property type="match status" value="1"/>
</dbReference>
<comment type="function">
    <text evidence="3">Toxic component of a type II toxin-antitoxin (TA) system.</text>
</comment>
<dbReference type="RefSeq" id="WP_073088850.1">
    <property type="nucleotide sequence ID" value="NZ_FQWY01000002.1"/>
</dbReference>
<dbReference type="GO" id="GO:0016075">
    <property type="term" value="P:rRNA catabolic process"/>
    <property type="evidence" value="ECO:0007669"/>
    <property type="project" value="TreeGrafter"/>
</dbReference>
<accession>A0A1M5JG05</accession>
<dbReference type="GO" id="GO:0016787">
    <property type="term" value="F:hydrolase activity"/>
    <property type="evidence" value="ECO:0007669"/>
    <property type="project" value="UniProtKB-KW"/>
</dbReference>
<dbReference type="EC" id="3.1.-.-" evidence="3"/>
<evidence type="ECO:0000313" key="4">
    <source>
        <dbReference type="EMBL" id="SHG39220.1"/>
    </source>
</evidence>
<dbReference type="Pfam" id="PF02452">
    <property type="entry name" value="PemK_toxin"/>
    <property type="match status" value="1"/>
</dbReference>
<keyword evidence="3" id="KW-0255">Endonuclease</keyword>
<keyword evidence="5" id="KW-1185">Reference proteome</keyword>
<evidence type="ECO:0000313" key="5">
    <source>
        <dbReference type="Proteomes" id="UP000242329"/>
    </source>
</evidence>
<dbReference type="Proteomes" id="UP000242329">
    <property type="component" value="Unassembled WGS sequence"/>
</dbReference>
<dbReference type="GO" id="GO:0006402">
    <property type="term" value="P:mRNA catabolic process"/>
    <property type="evidence" value="ECO:0007669"/>
    <property type="project" value="TreeGrafter"/>
</dbReference>
<proteinExistence type="inferred from homology"/>